<organism evidence="2 3">
    <name type="scientific">Aspergillus sclerotialis</name>
    <dbReference type="NCBI Taxonomy" id="2070753"/>
    <lineage>
        <taxon>Eukaryota</taxon>
        <taxon>Fungi</taxon>
        <taxon>Dikarya</taxon>
        <taxon>Ascomycota</taxon>
        <taxon>Pezizomycotina</taxon>
        <taxon>Eurotiomycetes</taxon>
        <taxon>Eurotiomycetidae</taxon>
        <taxon>Eurotiales</taxon>
        <taxon>Aspergillaceae</taxon>
        <taxon>Aspergillus</taxon>
        <taxon>Aspergillus subgen. Polypaecilum</taxon>
    </lineage>
</organism>
<dbReference type="EMBL" id="MVGC01000011">
    <property type="protein sequence ID" value="RJE26960.1"/>
    <property type="molecule type" value="Genomic_DNA"/>
</dbReference>
<dbReference type="STRING" id="2070753.A0A3A2ZW73"/>
<gene>
    <name evidence="2" type="ORF">PHISCL_00661</name>
</gene>
<feature type="compositionally biased region" description="Polar residues" evidence="1">
    <location>
        <begin position="154"/>
        <end position="176"/>
    </location>
</feature>
<evidence type="ECO:0000313" key="3">
    <source>
        <dbReference type="Proteomes" id="UP000266188"/>
    </source>
</evidence>
<accession>A0A3A2ZW73</accession>
<dbReference type="AlphaFoldDB" id="A0A3A2ZW73"/>
<evidence type="ECO:0000256" key="1">
    <source>
        <dbReference type="SAM" id="MobiDB-lite"/>
    </source>
</evidence>
<name>A0A3A2ZW73_9EURO</name>
<feature type="region of interest" description="Disordered" evidence="1">
    <location>
        <begin position="58"/>
        <end position="98"/>
    </location>
</feature>
<feature type="region of interest" description="Disordered" evidence="1">
    <location>
        <begin position="118"/>
        <end position="186"/>
    </location>
</feature>
<comment type="caution">
    <text evidence="2">The sequence shown here is derived from an EMBL/GenBank/DDBJ whole genome shotgun (WGS) entry which is preliminary data.</text>
</comment>
<feature type="compositionally biased region" description="Polar residues" evidence="1">
    <location>
        <begin position="1"/>
        <end position="32"/>
    </location>
</feature>
<protein>
    <submittedName>
        <fullName evidence="2">Uncharacterized protein</fullName>
    </submittedName>
</protein>
<reference evidence="3" key="1">
    <citation type="submission" date="2017-02" db="EMBL/GenBank/DDBJ databases">
        <authorList>
            <person name="Tafer H."/>
            <person name="Lopandic K."/>
        </authorList>
    </citation>
    <scope>NUCLEOTIDE SEQUENCE [LARGE SCALE GENOMIC DNA]</scope>
    <source>
        <strain evidence="3">CBS 366.77</strain>
    </source>
</reference>
<proteinExistence type="predicted"/>
<sequence length="186" mass="19183">MTSVSANNAAPAQQRPSHQPSASQGGTQTGAQSAREKARVSILLDINSMLLQEVVNLQAAGKSGGPPPQQGSQDGNSSTDPSSEAPKSPAQKPSPEYIECMRRLQANLAYLAAIADRAKKSGSVPPAAPAIMTPPPNMPSMNEIYSKLNDLFPRNTTSATGTPQPSPQGLQGNGKPSPSPGAESMV</sequence>
<dbReference type="Proteomes" id="UP000266188">
    <property type="component" value="Unassembled WGS sequence"/>
</dbReference>
<evidence type="ECO:0000313" key="2">
    <source>
        <dbReference type="EMBL" id="RJE26960.1"/>
    </source>
</evidence>
<dbReference type="OrthoDB" id="2530523at2759"/>
<keyword evidence="3" id="KW-1185">Reference proteome</keyword>
<feature type="compositionally biased region" description="Pro residues" evidence="1">
    <location>
        <begin position="126"/>
        <end position="138"/>
    </location>
</feature>
<feature type="region of interest" description="Disordered" evidence="1">
    <location>
        <begin position="1"/>
        <end position="37"/>
    </location>
</feature>